<feature type="coiled-coil region" evidence="1">
    <location>
        <begin position="33"/>
        <end position="67"/>
    </location>
</feature>
<reference evidence="3" key="2">
    <citation type="submission" date="2020-05" db="UniProtKB">
        <authorList>
            <consortium name="EnsemblMetazoa"/>
        </authorList>
    </citation>
    <scope>IDENTIFICATION</scope>
    <source>
        <strain evidence="3">WRAIR2</strain>
    </source>
</reference>
<proteinExistence type="predicted"/>
<evidence type="ECO:0000313" key="4">
    <source>
        <dbReference type="Proteomes" id="UP000075884"/>
    </source>
</evidence>
<evidence type="ECO:0000256" key="1">
    <source>
        <dbReference type="SAM" id="Coils"/>
    </source>
</evidence>
<feature type="compositionally biased region" description="Polar residues" evidence="2">
    <location>
        <begin position="460"/>
        <end position="476"/>
    </location>
</feature>
<protein>
    <recommendedName>
        <fullName evidence="5">Shugoshin C-terminal domain-containing protein</fullName>
    </recommendedName>
</protein>
<feature type="compositionally biased region" description="Acidic residues" evidence="2">
    <location>
        <begin position="168"/>
        <end position="177"/>
    </location>
</feature>
<keyword evidence="1" id="KW-0175">Coiled coil</keyword>
<feature type="compositionally biased region" description="Polar residues" evidence="2">
    <location>
        <begin position="488"/>
        <end position="497"/>
    </location>
</feature>
<feature type="region of interest" description="Disordered" evidence="2">
    <location>
        <begin position="136"/>
        <end position="200"/>
    </location>
</feature>
<evidence type="ECO:0000313" key="3">
    <source>
        <dbReference type="EnsemblMetazoa" id="ADIR004165-PA"/>
    </source>
</evidence>
<feature type="compositionally biased region" description="Low complexity" evidence="2">
    <location>
        <begin position="303"/>
        <end position="317"/>
    </location>
</feature>
<sequence>MREEKGNTSFGIRIRVNAVVSNMEFVADPAKVLAAYRITNQQFAEANQKLRRELYEYEQRYNSTNELWLAERQENKALRDMVRKLKDQMQMITKVMVSVQDQSETLFERINRPHQLAEDMMRNYTPRAPHVYQRRRTEFPPCVDEAAVPEGDEEEREESEADVAKPEEEAEQDEAADEDIRANGSDRTNPNTPDRMLNRGNRSVGELLPAHSPLVQRLKRPSKNASFDESFETIDRDRVFKLSRRSHNRREIYSNLQQNEDELQSIYDASNREIDEVLRETLRRMSSPVRMDESDHEEEEQQQEVSRQSSSSDTSPGSEPPPTRSKPKDAMYHSRLKKTVSESMLLRMQRASVGLETDITDDRSSASREETEMTVFNPAELVASCSTPVVQRDVAEPERRHGRGRPPKTKSETELSKQTLHPVVLVQPLTVKNVQHHEQSTQPKRRGRPPKAAAAPAATMRQQLDSSNSFEGTTTLPDDGCTLDAGSSMENLSQFSGESYRPRRRTAPKTLREPSLRIKLRRC</sequence>
<organism evidence="3 4">
    <name type="scientific">Anopheles dirus</name>
    <dbReference type="NCBI Taxonomy" id="7168"/>
    <lineage>
        <taxon>Eukaryota</taxon>
        <taxon>Metazoa</taxon>
        <taxon>Ecdysozoa</taxon>
        <taxon>Arthropoda</taxon>
        <taxon>Hexapoda</taxon>
        <taxon>Insecta</taxon>
        <taxon>Pterygota</taxon>
        <taxon>Neoptera</taxon>
        <taxon>Endopterygota</taxon>
        <taxon>Diptera</taxon>
        <taxon>Nematocera</taxon>
        <taxon>Culicoidea</taxon>
        <taxon>Culicidae</taxon>
        <taxon>Anophelinae</taxon>
        <taxon>Anopheles</taxon>
    </lineage>
</organism>
<keyword evidence="4" id="KW-1185">Reference proteome</keyword>
<dbReference type="AlphaFoldDB" id="A0A182N941"/>
<feature type="compositionally biased region" description="Acidic residues" evidence="2">
    <location>
        <begin position="150"/>
        <end position="161"/>
    </location>
</feature>
<evidence type="ECO:0000256" key="2">
    <source>
        <dbReference type="SAM" id="MobiDB-lite"/>
    </source>
</evidence>
<feature type="region of interest" description="Disordered" evidence="2">
    <location>
        <begin position="391"/>
        <end position="416"/>
    </location>
</feature>
<accession>A0A182N941</accession>
<name>A0A182N941_9DIPT</name>
<feature type="region of interest" description="Disordered" evidence="2">
    <location>
        <begin position="429"/>
        <end position="523"/>
    </location>
</feature>
<reference evidence="4" key="1">
    <citation type="submission" date="2013-03" db="EMBL/GenBank/DDBJ databases">
        <title>The Genome Sequence of Anopheles dirus WRAIR2.</title>
        <authorList>
            <consortium name="The Broad Institute Genomics Platform"/>
            <person name="Neafsey D.E."/>
            <person name="Walton C."/>
            <person name="Walker B."/>
            <person name="Young S.K."/>
            <person name="Zeng Q."/>
            <person name="Gargeya S."/>
            <person name="Fitzgerald M."/>
            <person name="Haas B."/>
            <person name="Abouelleil A."/>
            <person name="Allen A.W."/>
            <person name="Alvarado L."/>
            <person name="Arachchi H.M."/>
            <person name="Berlin A.M."/>
            <person name="Chapman S.B."/>
            <person name="Gainer-Dewar J."/>
            <person name="Goldberg J."/>
            <person name="Griggs A."/>
            <person name="Gujja S."/>
            <person name="Hansen M."/>
            <person name="Howarth C."/>
            <person name="Imamovic A."/>
            <person name="Ireland A."/>
            <person name="Larimer J."/>
            <person name="McCowan C."/>
            <person name="Murphy C."/>
            <person name="Pearson M."/>
            <person name="Poon T.W."/>
            <person name="Priest M."/>
            <person name="Roberts A."/>
            <person name="Saif S."/>
            <person name="Shea T."/>
            <person name="Sisk P."/>
            <person name="Sykes S."/>
            <person name="Wortman J."/>
            <person name="Nusbaum C."/>
            <person name="Birren B."/>
        </authorList>
    </citation>
    <scope>NUCLEOTIDE SEQUENCE [LARGE SCALE GENOMIC DNA]</scope>
    <source>
        <strain evidence="4">WRAIR2</strain>
    </source>
</reference>
<evidence type="ECO:0008006" key="5">
    <source>
        <dbReference type="Google" id="ProtNLM"/>
    </source>
</evidence>
<dbReference type="EnsemblMetazoa" id="ADIR004165-RA">
    <property type="protein sequence ID" value="ADIR004165-PA"/>
    <property type="gene ID" value="ADIR004165"/>
</dbReference>
<dbReference type="VEuPathDB" id="VectorBase:ADIR004165"/>
<dbReference type="InterPro" id="IPR017956">
    <property type="entry name" value="AT_hook_DNA-bd_motif"/>
</dbReference>
<dbReference type="SMART" id="SM00384">
    <property type="entry name" value="AT_hook"/>
    <property type="match status" value="2"/>
</dbReference>
<dbReference type="GO" id="GO:0003677">
    <property type="term" value="F:DNA binding"/>
    <property type="evidence" value="ECO:0007669"/>
    <property type="project" value="InterPro"/>
</dbReference>
<feature type="region of interest" description="Disordered" evidence="2">
    <location>
        <begin position="285"/>
        <end position="334"/>
    </location>
</feature>
<dbReference type="Proteomes" id="UP000075884">
    <property type="component" value="Unassembled WGS sequence"/>
</dbReference>
<feature type="coiled-coil region" evidence="1">
    <location>
        <begin position="253"/>
        <end position="280"/>
    </location>
</feature>